<reference evidence="3 4" key="1">
    <citation type="submission" date="2024-06" db="EMBL/GenBank/DDBJ databases">
        <title>The Natural Products Discovery Center: Release of the First 8490 Sequenced Strains for Exploring Actinobacteria Biosynthetic Diversity.</title>
        <authorList>
            <person name="Kalkreuter E."/>
            <person name="Kautsar S.A."/>
            <person name="Yang D."/>
            <person name="Bader C.D."/>
            <person name="Teijaro C.N."/>
            <person name="Fluegel L."/>
            <person name="Davis C.M."/>
            <person name="Simpson J.R."/>
            <person name="Lauterbach L."/>
            <person name="Steele A.D."/>
            <person name="Gui C."/>
            <person name="Meng S."/>
            <person name="Li G."/>
            <person name="Viehrig K."/>
            <person name="Ye F."/>
            <person name="Su P."/>
            <person name="Kiefer A.F."/>
            <person name="Nichols A."/>
            <person name="Cepeda A.J."/>
            <person name="Yan W."/>
            <person name="Fan B."/>
            <person name="Jiang Y."/>
            <person name="Adhikari A."/>
            <person name="Zheng C.-J."/>
            <person name="Schuster L."/>
            <person name="Cowan T.M."/>
            <person name="Smanski M.J."/>
            <person name="Chevrette M.G."/>
            <person name="De Carvalho L.P.S."/>
            <person name="Shen B."/>
        </authorList>
    </citation>
    <scope>NUCLEOTIDE SEQUENCE [LARGE SCALE GENOMIC DNA]</scope>
    <source>
        <strain evidence="3 4">NPDC077434</strain>
    </source>
</reference>
<dbReference type="Pfam" id="PF02720">
    <property type="entry name" value="DUF222"/>
    <property type="match status" value="1"/>
</dbReference>
<organism evidence="3 4">
    <name type="scientific">Microbacterium profundi</name>
    <dbReference type="NCBI Taxonomy" id="450380"/>
    <lineage>
        <taxon>Bacteria</taxon>
        <taxon>Bacillati</taxon>
        <taxon>Actinomycetota</taxon>
        <taxon>Actinomycetes</taxon>
        <taxon>Micrococcales</taxon>
        <taxon>Microbacteriaceae</taxon>
        <taxon>Microbacterium</taxon>
    </lineage>
</organism>
<dbReference type="InterPro" id="IPR003870">
    <property type="entry name" value="DUF222"/>
</dbReference>
<comment type="caution">
    <text evidence="3">The sequence shown here is derived from an EMBL/GenBank/DDBJ whole genome shotgun (WGS) entry which is preliminary data.</text>
</comment>
<dbReference type="CDD" id="cd00085">
    <property type="entry name" value="HNHc"/>
    <property type="match status" value="1"/>
</dbReference>
<protein>
    <submittedName>
        <fullName evidence="3">DUF222 domain-containing protein</fullName>
    </submittedName>
</protein>
<accession>A0ABV3LDC7</accession>
<keyword evidence="4" id="KW-1185">Reference proteome</keyword>
<dbReference type="EMBL" id="JBFBMH010000002">
    <property type="protein sequence ID" value="MEW1973928.1"/>
    <property type="molecule type" value="Genomic_DNA"/>
</dbReference>
<evidence type="ECO:0000259" key="2">
    <source>
        <dbReference type="SMART" id="SM00507"/>
    </source>
</evidence>
<dbReference type="SMART" id="SM00507">
    <property type="entry name" value="HNHc"/>
    <property type="match status" value="1"/>
</dbReference>
<evidence type="ECO:0000256" key="1">
    <source>
        <dbReference type="SAM" id="MobiDB-lite"/>
    </source>
</evidence>
<proteinExistence type="predicted"/>
<dbReference type="InterPro" id="IPR003615">
    <property type="entry name" value="HNH_nuc"/>
</dbReference>
<feature type="compositionally biased region" description="Gly residues" evidence="1">
    <location>
        <begin position="125"/>
        <end position="134"/>
    </location>
</feature>
<evidence type="ECO:0000313" key="4">
    <source>
        <dbReference type="Proteomes" id="UP001553715"/>
    </source>
</evidence>
<gene>
    <name evidence="3" type="ORF">AB0301_02415</name>
</gene>
<evidence type="ECO:0000313" key="3">
    <source>
        <dbReference type="EMBL" id="MEW1973928.1"/>
    </source>
</evidence>
<dbReference type="RefSeq" id="WP_366232252.1">
    <property type="nucleotide sequence ID" value="NZ_JBFBMH010000002.1"/>
</dbReference>
<dbReference type="Proteomes" id="UP001553715">
    <property type="component" value="Unassembled WGS sequence"/>
</dbReference>
<feature type="domain" description="HNH nuclease" evidence="2">
    <location>
        <begin position="450"/>
        <end position="503"/>
    </location>
</feature>
<feature type="region of interest" description="Disordered" evidence="1">
    <location>
        <begin position="113"/>
        <end position="201"/>
    </location>
</feature>
<sequence>MANFTEIAELIPTLRGHLSDDSCADDVLAAIGRMTDAEVVAILEEVVHGAKLFEQIKLSAIGVGAARSARERGHSGLAQSRGHRSMVELVRHITGSTRGDAAREVRVGAALLEHGPEVEDEWGADGAGSEGAGDAGAEDSGNCDSDRDGAAGGGTDGAGDAPGADQNGAGDSQADGFDWGTGAGEPRGGSADSRSPKPAAPWHEPLHVALRTQVITASQFDAIRGGLGEPPATAAGDPTAARQAREAWTCAAEHLIDEASQRTVEELRSAARALRDQLDPEGAEARFLAQYEARSFRIYRDAEGRKRGSVVFDEESGAFVEAFINAAMRPRRGGPRFVDSEEKAKAAELVDDQRTNDQLTFDLIMDVLRAGVLADAASVFGTRQAGVRLVQAVAADGSRAPIVHTEDGLVTMPASIGDQRMCESGFVPVTVDSCGNPLDVGREQRLFTPKQRISLAIRDGGCRWQGCDRPASYCEAHHIDEWAKDHGRTDIDRGILLCRYHHMTLHNGGWWITRDGKGDFVLHHPGGEEFVLKPRLVLAYTYAQAWPGFGADPPPKRFRPAAA</sequence>
<name>A0ABV3LDC7_9MICO</name>
<feature type="compositionally biased region" description="Low complexity" evidence="1">
    <location>
        <begin position="158"/>
        <end position="171"/>
    </location>
</feature>